<dbReference type="PANTHER" id="PTHR43581">
    <property type="entry name" value="ATP/GTP PHOSPHATASE"/>
    <property type="match status" value="1"/>
</dbReference>
<dbReference type="Proteomes" id="UP000094844">
    <property type="component" value="Unassembled WGS sequence"/>
</dbReference>
<sequence>MLDVNHLFYSSKEYFILVGKNGSGKSRLLHELAENLHDSGCNVIAVSNTLFDKFKVHVGSLNYDYIGSRLGRDFPAKAIKRTLSTKNEGKISRVFSVLKHILYEEKIGIKVKFRGKFKDAIRYSLDKNGRTYPVYFDSSTQNIPDELMMAVDKAMNKLTNGLSVLEWLENNGNVFYEGNFDSYLTLLRFEGVLKKANIISGIDIFLSKNGVSFPLSQASSGELSFIALLVHVAFCANDSSYIFIDEPENSLHPRWQNEYFDLLRGAIGYNKCRVVVATHSPLIISSISESTFVEIYKRKSSGFERVSSYDDNAEELYIDYFDTLTPKNRALSNRCVDIIDAFTDGRIDYADARTRLSVFKLMAKDAAQQDFISGVEALLETVSNKKKAK</sequence>
<name>A0A1C6Z3V5_HAFAL</name>
<proteinExistence type="predicted"/>
<reference evidence="2 3" key="1">
    <citation type="submission" date="2016-09" db="EMBL/GenBank/DDBJ databases">
        <authorList>
            <person name="Capua I."/>
            <person name="De Benedictis P."/>
            <person name="Joannis T."/>
            <person name="Lombin L.H."/>
            <person name="Cattoli G."/>
        </authorList>
    </citation>
    <scope>NUCLEOTIDE SEQUENCE [LARGE SCALE GENOMIC DNA]</scope>
    <source>
        <strain evidence="2 3">GB001</strain>
    </source>
</reference>
<dbReference type="GO" id="GO:0005524">
    <property type="term" value="F:ATP binding"/>
    <property type="evidence" value="ECO:0007669"/>
    <property type="project" value="InterPro"/>
</dbReference>
<dbReference type="InterPro" id="IPR051396">
    <property type="entry name" value="Bact_Antivir_Def_Nuclease"/>
</dbReference>
<protein>
    <submittedName>
        <fullName evidence="2">AAA domain-containing protein, putative AbiEii toxin, Type IV TA system</fullName>
    </submittedName>
</protein>
<accession>A0A1C6Z3V5</accession>
<dbReference type="Gene3D" id="3.40.50.300">
    <property type="entry name" value="P-loop containing nucleotide triphosphate hydrolases"/>
    <property type="match status" value="1"/>
</dbReference>
<dbReference type="InterPro" id="IPR003959">
    <property type="entry name" value="ATPase_AAA_core"/>
</dbReference>
<dbReference type="GO" id="GO:0016887">
    <property type="term" value="F:ATP hydrolysis activity"/>
    <property type="evidence" value="ECO:0007669"/>
    <property type="project" value="InterPro"/>
</dbReference>
<dbReference type="Pfam" id="PF13304">
    <property type="entry name" value="AAA_21"/>
    <property type="match status" value="1"/>
</dbReference>
<dbReference type="RefSeq" id="WP_072309553.1">
    <property type="nucleotide sequence ID" value="NZ_FMIQ01000059.1"/>
</dbReference>
<gene>
    <name evidence="2" type="ORF">BN1044_03220</name>
</gene>
<dbReference type="PANTHER" id="PTHR43581:SF2">
    <property type="entry name" value="EXCINUCLEASE ATPASE SUBUNIT"/>
    <property type="match status" value="1"/>
</dbReference>
<dbReference type="OrthoDB" id="7024727at2"/>
<feature type="domain" description="ATPase AAA-type core" evidence="1">
    <location>
        <begin position="189"/>
        <end position="285"/>
    </location>
</feature>
<evidence type="ECO:0000259" key="1">
    <source>
        <dbReference type="Pfam" id="PF13304"/>
    </source>
</evidence>
<dbReference type="AlphaFoldDB" id="A0A1C6Z3V5"/>
<dbReference type="InterPro" id="IPR027417">
    <property type="entry name" value="P-loop_NTPase"/>
</dbReference>
<evidence type="ECO:0000313" key="2">
    <source>
        <dbReference type="EMBL" id="SCM53725.1"/>
    </source>
</evidence>
<organism evidence="2 3">
    <name type="scientific">Hafnia alvei</name>
    <dbReference type="NCBI Taxonomy" id="569"/>
    <lineage>
        <taxon>Bacteria</taxon>
        <taxon>Pseudomonadati</taxon>
        <taxon>Pseudomonadota</taxon>
        <taxon>Gammaproteobacteria</taxon>
        <taxon>Enterobacterales</taxon>
        <taxon>Hafniaceae</taxon>
        <taxon>Hafnia</taxon>
    </lineage>
</organism>
<dbReference type="SUPFAM" id="SSF52540">
    <property type="entry name" value="P-loop containing nucleoside triphosphate hydrolases"/>
    <property type="match status" value="1"/>
</dbReference>
<evidence type="ECO:0000313" key="3">
    <source>
        <dbReference type="Proteomes" id="UP000094844"/>
    </source>
</evidence>
<dbReference type="EMBL" id="FMIQ01000059">
    <property type="protein sequence ID" value="SCM53725.1"/>
    <property type="molecule type" value="Genomic_DNA"/>
</dbReference>